<protein>
    <submittedName>
        <fullName evidence="1">Uncharacterized protein</fullName>
    </submittedName>
</protein>
<organism evidence="1">
    <name type="scientific">uncultured Alphaproteobacteria bacterium</name>
    <dbReference type="NCBI Taxonomy" id="91750"/>
    <lineage>
        <taxon>Bacteria</taxon>
        <taxon>Pseudomonadati</taxon>
        <taxon>Pseudomonadota</taxon>
        <taxon>Alphaproteobacteria</taxon>
        <taxon>environmental samples</taxon>
    </lineage>
</organism>
<gene>
    <name evidence="1" type="ORF">KL86APRO_10778</name>
</gene>
<proteinExistence type="predicted"/>
<dbReference type="AlphaFoldDB" id="A0A212JAY3"/>
<dbReference type="EMBL" id="FLUO01000001">
    <property type="protein sequence ID" value="SBV96586.1"/>
    <property type="molecule type" value="Genomic_DNA"/>
</dbReference>
<evidence type="ECO:0000313" key="1">
    <source>
        <dbReference type="EMBL" id="SBV96586.1"/>
    </source>
</evidence>
<reference evidence="1" key="1">
    <citation type="submission" date="2016-04" db="EMBL/GenBank/DDBJ databases">
        <authorList>
            <person name="Evans L.H."/>
            <person name="Alamgir A."/>
            <person name="Owens N."/>
            <person name="Weber N.D."/>
            <person name="Virtaneva K."/>
            <person name="Barbian K."/>
            <person name="Babar A."/>
            <person name="Rosenke K."/>
        </authorList>
    </citation>
    <scope>NUCLEOTIDE SEQUENCE</scope>
    <source>
        <strain evidence="1">86</strain>
    </source>
</reference>
<accession>A0A212JAY3</accession>
<sequence>MKTGTILELLEDALKGGRRSRREREIQDLVDKLAAKEKKLLARLAEPLDADEIAALNLKLQVNRAHQRKAAAALDSWALSDDVPEPTPDEPKA</sequence>
<name>A0A212JAY3_9PROT</name>